<evidence type="ECO:0000313" key="12">
    <source>
        <dbReference type="Proteomes" id="UP000546642"/>
    </source>
</evidence>
<dbReference type="GO" id="GO:0005737">
    <property type="term" value="C:cytoplasm"/>
    <property type="evidence" value="ECO:0007669"/>
    <property type="project" value="UniProtKB-UniRule"/>
</dbReference>
<dbReference type="GO" id="GO:0050480">
    <property type="term" value="F:imidazolonepropionase activity"/>
    <property type="evidence" value="ECO:0007669"/>
    <property type="project" value="UniProtKB-UniRule"/>
</dbReference>
<dbReference type="InterPro" id="IPR032466">
    <property type="entry name" value="Metal_Hydrolase"/>
</dbReference>
<dbReference type="SUPFAM" id="SSF51338">
    <property type="entry name" value="Composite domain of metallo-dependent hydrolases"/>
    <property type="match status" value="1"/>
</dbReference>
<keyword evidence="4 11" id="KW-0378">Hydrolase</keyword>
<keyword evidence="7" id="KW-0408">Iron</keyword>
<comment type="pathway">
    <text evidence="1">Amino-acid degradation.</text>
</comment>
<dbReference type="InterPro" id="IPR011059">
    <property type="entry name" value="Metal-dep_hydrolase_composite"/>
</dbReference>
<dbReference type="InterPro" id="IPR054418">
    <property type="entry name" value="MQNX/HUTI_composite_N"/>
</dbReference>
<dbReference type="EMBL" id="JACHDS010000001">
    <property type="protein sequence ID" value="MBB6172841.1"/>
    <property type="molecule type" value="Genomic_DNA"/>
</dbReference>
<organism evidence="11 12">
    <name type="scientific">Nocardiopsis mwathae</name>
    <dbReference type="NCBI Taxonomy" id="1472723"/>
    <lineage>
        <taxon>Bacteria</taxon>
        <taxon>Bacillati</taxon>
        <taxon>Actinomycetota</taxon>
        <taxon>Actinomycetes</taxon>
        <taxon>Streptosporangiales</taxon>
        <taxon>Nocardiopsidaceae</taxon>
        <taxon>Nocardiopsis</taxon>
    </lineage>
</organism>
<dbReference type="Pfam" id="PF22039">
    <property type="entry name" value="HUTI_composite_bact"/>
    <property type="match status" value="1"/>
</dbReference>
<gene>
    <name evidence="11" type="ORF">HNR23_002901</name>
</gene>
<dbReference type="SUPFAM" id="SSF51556">
    <property type="entry name" value="Metallo-dependent hydrolases"/>
    <property type="match status" value="1"/>
</dbReference>
<dbReference type="NCBIfam" id="TIGR01224">
    <property type="entry name" value="hutI"/>
    <property type="match status" value="1"/>
</dbReference>
<dbReference type="Gene3D" id="2.30.40.10">
    <property type="entry name" value="Urease, subunit C, domain 1"/>
    <property type="match status" value="1"/>
</dbReference>
<protein>
    <recommendedName>
        <fullName evidence="2 8">Imidazolonepropionase</fullName>
        <ecNumber evidence="2 8">3.5.2.7</ecNumber>
    </recommendedName>
</protein>
<evidence type="ECO:0000256" key="1">
    <source>
        <dbReference type="ARBA" id="ARBA00005023"/>
    </source>
</evidence>
<evidence type="ECO:0000256" key="8">
    <source>
        <dbReference type="NCBIfam" id="TIGR01224"/>
    </source>
</evidence>
<dbReference type="GO" id="GO:0019556">
    <property type="term" value="P:L-histidine catabolic process to glutamate and formamide"/>
    <property type="evidence" value="ECO:0007669"/>
    <property type="project" value="UniProtKB-UniRule"/>
</dbReference>
<dbReference type="Proteomes" id="UP000546642">
    <property type="component" value="Unassembled WGS sequence"/>
</dbReference>
<dbReference type="InterPro" id="IPR005920">
    <property type="entry name" value="HutI"/>
</dbReference>
<dbReference type="Gene3D" id="3.20.20.140">
    <property type="entry name" value="Metal-dependent hydrolases"/>
    <property type="match status" value="1"/>
</dbReference>
<feature type="domain" description="Amidohydrolase-related" evidence="9">
    <location>
        <begin position="64"/>
        <end position="384"/>
    </location>
</feature>
<evidence type="ECO:0000313" key="11">
    <source>
        <dbReference type="EMBL" id="MBB6172841.1"/>
    </source>
</evidence>
<keyword evidence="12" id="KW-1185">Reference proteome</keyword>
<evidence type="ECO:0000256" key="6">
    <source>
        <dbReference type="ARBA" id="ARBA00022833"/>
    </source>
</evidence>
<dbReference type="GO" id="GO:0046872">
    <property type="term" value="F:metal ion binding"/>
    <property type="evidence" value="ECO:0007669"/>
    <property type="project" value="UniProtKB-KW"/>
</dbReference>
<evidence type="ECO:0000256" key="5">
    <source>
        <dbReference type="ARBA" id="ARBA00022808"/>
    </source>
</evidence>
<evidence type="ECO:0000256" key="2">
    <source>
        <dbReference type="ARBA" id="ARBA00012864"/>
    </source>
</evidence>
<dbReference type="PANTHER" id="PTHR42752">
    <property type="entry name" value="IMIDAZOLONEPROPIONASE"/>
    <property type="match status" value="1"/>
</dbReference>
<keyword evidence="3" id="KW-0479">Metal-binding</keyword>
<dbReference type="InterPro" id="IPR006680">
    <property type="entry name" value="Amidohydro-rel"/>
</dbReference>
<evidence type="ECO:0000259" key="10">
    <source>
        <dbReference type="Pfam" id="PF22039"/>
    </source>
</evidence>
<dbReference type="EC" id="3.5.2.7" evidence="2 8"/>
<dbReference type="RefSeq" id="WP_184076076.1">
    <property type="nucleotide sequence ID" value="NZ_JACHDS010000001.1"/>
</dbReference>
<feature type="domain" description="Aminodeoxyfutalosine deaminase/Imidazolonepropionase-like composite" evidence="10">
    <location>
        <begin position="22"/>
        <end position="46"/>
    </location>
</feature>
<evidence type="ECO:0000256" key="4">
    <source>
        <dbReference type="ARBA" id="ARBA00022801"/>
    </source>
</evidence>
<dbReference type="AlphaFoldDB" id="A0A7W9YKG5"/>
<comment type="caution">
    <text evidence="11">The sequence shown here is derived from an EMBL/GenBank/DDBJ whole genome shotgun (WGS) entry which is preliminary data.</text>
</comment>
<keyword evidence="5" id="KW-0369">Histidine metabolism</keyword>
<dbReference type="Pfam" id="PF01979">
    <property type="entry name" value="Amidohydro_1"/>
    <property type="match status" value="1"/>
</dbReference>
<dbReference type="PANTHER" id="PTHR42752:SF1">
    <property type="entry name" value="IMIDAZOLONEPROPIONASE-RELATED"/>
    <property type="match status" value="1"/>
</dbReference>
<evidence type="ECO:0000256" key="3">
    <source>
        <dbReference type="ARBA" id="ARBA00022723"/>
    </source>
</evidence>
<reference evidence="11 12" key="1">
    <citation type="submission" date="2020-08" db="EMBL/GenBank/DDBJ databases">
        <title>Sequencing the genomes of 1000 actinobacteria strains.</title>
        <authorList>
            <person name="Klenk H.-P."/>
        </authorList>
    </citation>
    <scope>NUCLEOTIDE SEQUENCE [LARGE SCALE GENOMIC DNA]</scope>
    <source>
        <strain evidence="11 12">DSM 46659</strain>
    </source>
</reference>
<evidence type="ECO:0000259" key="9">
    <source>
        <dbReference type="Pfam" id="PF01979"/>
    </source>
</evidence>
<keyword evidence="6" id="KW-0862">Zinc</keyword>
<sequence length="402" mass="42939">MTVRLLTNIGRLWTGTDLLSNAAMLIQHDRVAWVGPAAELPQRLPGIVDDIVDVDEVDNLGGGLVTPGLIDAHCHPVYAGNRYAEITMRASGASKTEITGAGGGVASTVTVTRGTDPWTLCNAVRERLRHWVLSGCTTVEAKTGYHLTRDGELSDIRLLRSLEEEPGMPRLHATFFAAHAVPPEYFGRPHDYVDAVCSWLSDAVQAGADGVDVYCDNQQFTAEDAHRLLTAGQGAGLKTHMHACAKPRHGAVRMATDLQCTSVDLVHETDEEDILALAKTTTPVVVCPTTSLHEHSNPPVRALLDHGVPVGLGTDHNPGQSGLTSLPMAIALAIAMFNMSVLEALRAATVGGAFALGVTDRGVLSPGAFADIVQWDADHEGAFAWSYGLKTLRVWRGGETIR</sequence>
<proteinExistence type="predicted"/>
<evidence type="ECO:0000256" key="7">
    <source>
        <dbReference type="ARBA" id="ARBA00023004"/>
    </source>
</evidence>
<name>A0A7W9YKG5_9ACTN</name>
<accession>A0A7W9YKG5</accession>